<dbReference type="EMBL" id="JBHTLK010000003">
    <property type="protein sequence ID" value="MFD1145741.1"/>
    <property type="molecule type" value="Genomic_DNA"/>
</dbReference>
<dbReference type="Gene3D" id="1.10.260.40">
    <property type="entry name" value="lambda repressor-like DNA-binding domains"/>
    <property type="match status" value="1"/>
</dbReference>
<evidence type="ECO:0000313" key="2">
    <source>
        <dbReference type="EMBL" id="MFD1145741.1"/>
    </source>
</evidence>
<organism evidence="2 3">
    <name type="scientific">Saccharothrix hoggarensis</name>
    <dbReference type="NCBI Taxonomy" id="913853"/>
    <lineage>
        <taxon>Bacteria</taxon>
        <taxon>Bacillati</taxon>
        <taxon>Actinomycetota</taxon>
        <taxon>Actinomycetes</taxon>
        <taxon>Pseudonocardiales</taxon>
        <taxon>Pseudonocardiaceae</taxon>
        <taxon>Saccharothrix</taxon>
    </lineage>
</organism>
<dbReference type="Proteomes" id="UP001597168">
    <property type="component" value="Unassembled WGS sequence"/>
</dbReference>
<dbReference type="SUPFAM" id="SSF47413">
    <property type="entry name" value="lambda repressor-like DNA-binding domains"/>
    <property type="match status" value="1"/>
</dbReference>
<comment type="caution">
    <text evidence="2">The sequence shown here is derived from an EMBL/GenBank/DDBJ whole genome shotgun (WGS) entry which is preliminary data.</text>
</comment>
<sequence>MGAHLRQLRRGRGVSAVDMAERFGVSVAMFSKIENGLRGPSPAALEMYAEVTGVPLLELLAGAAARHRERLDPFDLLLRVELPEHVRALDGLALYAGIPARHMPRSLPLRLTDTSGVIFGAADAYTRGSTAEVGDG</sequence>
<dbReference type="InterPro" id="IPR010982">
    <property type="entry name" value="Lambda_DNA-bd_dom_sf"/>
</dbReference>
<evidence type="ECO:0000259" key="1">
    <source>
        <dbReference type="PROSITE" id="PS50943"/>
    </source>
</evidence>
<evidence type="ECO:0000313" key="3">
    <source>
        <dbReference type="Proteomes" id="UP001597168"/>
    </source>
</evidence>
<feature type="domain" description="HTH cro/C1-type" evidence="1">
    <location>
        <begin position="5"/>
        <end position="59"/>
    </location>
</feature>
<dbReference type="RefSeq" id="WP_380718763.1">
    <property type="nucleotide sequence ID" value="NZ_JBHTLK010000003.1"/>
</dbReference>
<keyword evidence="3" id="KW-1185">Reference proteome</keyword>
<gene>
    <name evidence="2" type="ORF">ACFQ3T_01235</name>
</gene>
<protein>
    <submittedName>
        <fullName evidence="2">Helix-turn-helix domain-containing protein</fullName>
    </submittedName>
</protein>
<accession>A0ABW3QNE1</accession>
<dbReference type="Pfam" id="PF13560">
    <property type="entry name" value="HTH_31"/>
    <property type="match status" value="1"/>
</dbReference>
<dbReference type="CDD" id="cd00093">
    <property type="entry name" value="HTH_XRE"/>
    <property type="match status" value="1"/>
</dbReference>
<dbReference type="SMART" id="SM00530">
    <property type="entry name" value="HTH_XRE"/>
    <property type="match status" value="1"/>
</dbReference>
<dbReference type="InterPro" id="IPR001387">
    <property type="entry name" value="Cro/C1-type_HTH"/>
</dbReference>
<name>A0ABW3QNE1_9PSEU</name>
<reference evidence="3" key="1">
    <citation type="journal article" date="2019" name="Int. J. Syst. Evol. Microbiol.">
        <title>The Global Catalogue of Microorganisms (GCM) 10K type strain sequencing project: providing services to taxonomists for standard genome sequencing and annotation.</title>
        <authorList>
            <consortium name="The Broad Institute Genomics Platform"/>
            <consortium name="The Broad Institute Genome Sequencing Center for Infectious Disease"/>
            <person name="Wu L."/>
            <person name="Ma J."/>
        </authorList>
    </citation>
    <scope>NUCLEOTIDE SEQUENCE [LARGE SCALE GENOMIC DNA]</scope>
    <source>
        <strain evidence="3">CCUG 60214</strain>
    </source>
</reference>
<proteinExistence type="predicted"/>
<dbReference type="PROSITE" id="PS50943">
    <property type="entry name" value="HTH_CROC1"/>
    <property type="match status" value="1"/>
</dbReference>